<evidence type="ECO:0000256" key="1">
    <source>
        <dbReference type="ARBA" id="ARBA00009759"/>
    </source>
</evidence>
<keyword evidence="4" id="KW-1185">Reference proteome</keyword>
<dbReference type="Gene3D" id="3.30.540.10">
    <property type="entry name" value="Fructose-1,6-Bisphosphatase, subunit A, domain 1"/>
    <property type="match status" value="1"/>
</dbReference>
<feature type="binding site" evidence="2">
    <location>
        <position position="90"/>
    </location>
    <ligand>
        <name>Mg(2+)</name>
        <dbReference type="ChEBI" id="CHEBI:18420"/>
        <label>2</label>
    </ligand>
</feature>
<dbReference type="SUPFAM" id="SSF56655">
    <property type="entry name" value="Carbohydrate phosphatase"/>
    <property type="match status" value="1"/>
</dbReference>
<dbReference type="InterPro" id="IPR000760">
    <property type="entry name" value="Inositol_monophosphatase-like"/>
</dbReference>
<gene>
    <name evidence="3" type="ORF">DKG75_10640</name>
</gene>
<dbReference type="Proteomes" id="UP000246077">
    <property type="component" value="Unassembled WGS sequence"/>
</dbReference>
<comment type="similarity">
    <text evidence="1">Belongs to the inositol monophosphatase superfamily.</text>
</comment>
<protein>
    <submittedName>
        <fullName evidence="3">Inositol monophosphatase</fullName>
    </submittedName>
</protein>
<evidence type="ECO:0000313" key="4">
    <source>
        <dbReference type="Proteomes" id="UP000246077"/>
    </source>
</evidence>
<feature type="binding site" evidence="2">
    <location>
        <position position="91"/>
    </location>
    <ligand>
        <name>Mg(2+)</name>
        <dbReference type="ChEBI" id="CHEBI:18420"/>
        <label>1</label>
        <note>catalytic</note>
    </ligand>
</feature>
<dbReference type="GO" id="GO:0008934">
    <property type="term" value="F:inositol monophosphate 1-phosphatase activity"/>
    <property type="evidence" value="ECO:0007669"/>
    <property type="project" value="TreeGrafter"/>
</dbReference>
<dbReference type="PRINTS" id="PR00377">
    <property type="entry name" value="IMPHPHTASES"/>
</dbReference>
<dbReference type="GO" id="GO:0046872">
    <property type="term" value="F:metal ion binding"/>
    <property type="evidence" value="ECO:0007669"/>
    <property type="project" value="UniProtKB-KW"/>
</dbReference>
<comment type="cofactor">
    <cofactor evidence="2">
        <name>Mg(2+)</name>
        <dbReference type="ChEBI" id="CHEBI:18420"/>
    </cofactor>
</comment>
<evidence type="ECO:0000256" key="2">
    <source>
        <dbReference type="PIRSR" id="PIRSR600760-2"/>
    </source>
</evidence>
<feature type="binding site" evidence="2">
    <location>
        <position position="88"/>
    </location>
    <ligand>
        <name>Mg(2+)</name>
        <dbReference type="ChEBI" id="CHEBI:18420"/>
        <label>1</label>
        <note>catalytic</note>
    </ligand>
</feature>
<dbReference type="RefSeq" id="WP_109921102.1">
    <property type="nucleotide sequence ID" value="NZ_QGLF01000003.1"/>
</dbReference>
<dbReference type="Gene3D" id="3.40.190.80">
    <property type="match status" value="1"/>
</dbReference>
<keyword evidence="2" id="KW-0479">Metal-binding</keyword>
<dbReference type="OrthoDB" id="9785695at2"/>
<accession>A0A317E064</accession>
<dbReference type="GO" id="GO:0007165">
    <property type="term" value="P:signal transduction"/>
    <property type="evidence" value="ECO:0007669"/>
    <property type="project" value="TreeGrafter"/>
</dbReference>
<dbReference type="Pfam" id="PF00459">
    <property type="entry name" value="Inositol_P"/>
    <property type="match status" value="1"/>
</dbReference>
<comment type="caution">
    <text evidence="3">The sequence shown here is derived from an EMBL/GenBank/DDBJ whole genome shotgun (WGS) entry which is preliminary data.</text>
</comment>
<sequence>MPERIAALIREVARAELLPRFRALAAHEIIEKEPGDLVTVADRAAEDRLTPGLRALVPGCLVIGEEAAHAAPDLLHRVGEDGPVFVVDPLDGTANFAAGRPFFATMVARLDKGRPVAGWIYDPLGDRMLVAEAGAGAWLNGRRLQLAAGPGLGQARGSAQVRLLDAPYKSVLDHRRDRFVDKGSTLCAGHDYLRLVSGEMDFLLYWRTLPWDHAPGAVIVEEAGGTVGRPDGRGFRCDPMSRGVLSATDAELWRAARDTLLPHLGN</sequence>
<dbReference type="EMBL" id="QGLF01000003">
    <property type="protein sequence ID" value="PWR20458.1"/>
    <property type="molecule type" value="Genomic_DNA"/>
</dbReference>
<name>A0A317E064_9PROT</name>
<dbReference type="AlphaFoldDB" id="A0A317E064"/>
<reference evidence="4" key="1">
    <citation type="submission" date="2018-05" db="EMBL/GenBank/DDBJ databases">
        <title>Zavarzinia sp. HR-AS.</title>
        <authorList>
            <person name="Lee Y."/>
            <person name="Jeon C.O."/>
        </authorList>
    </citation>
    <scope>NUCLEOTIDE SEQUENCE [LARGE SCALE GENOMIC DNA]</scope>
    <source>
        <strain evidence="4">DSM 1231</strain>
    </source>
</reference>
<feature type="binding site" evidence="2">
    <location>
        <position position="65"/>
    </location>
    <ligand>
        <name>Mg(2+)</name>
        <dbReference type="ChEBI" id="CHEBI:18420"/>
        <label>1</label>
        <note>catalytic</note>
    </ligand>
</feature>
<organism evidence="3 4">
    <name type="scientific">Zavarzinia compransoris</name>
    <dbReference type="NCBI Taxonomy" id="1264899"/>
    <lineage>
        <taxon>Bacteria</taxon>
        <taxon>Pseudomonadati</taxon>
        <taxon>Pseudomonadota</taxon>
        <taxon>Alphaproteobacteria</taxon>
        <taxon>Rhodospirillales</taxon>
        <taxon>Zavarziniaceae</taxon>
        <taxon>Zavarzinia</taxon>
    </lineage>
</organism>
<evidence type="ECO:0000313" key="3">
    <source>
        <dbReference type="EMBL" id="PWR20458.1"/>
    </source>
</evidence>
<dbReference type="PANTHER" id="PTHR20854:SF4">
    <property type="entry name" value="INOSITOL-1-MONOPHOSPHATASE-RELATED"/>
    <property type="match status" value="1"/>
</dbReference>
<dbReference type="GO" id="GO:0006020">
    <property type="term" value="P:inositol metabolic process"/>
    <property type="evidence" value="ECO:0007669"/>
    <property type="project" value="TreeGrafter"/>
</dbReference>
<keyword evidence="2" id="KW-0460">Magnesium</keyword>
<dbReference type="PANTHER" id="PTHR20854">
    <property type="entry name" value="INOSITOL MONOPHOSPHATASE"/>
    <property type="match status" value="1"/>
</dbReference>
<feature type="binding site" evidence="2">
    <location>
        <position position="212"/>
    </location>
    <ligand>
        <name>Mg(2+)</name>
        <dbReference type="ChEBI" id="CHEBI:18420"/>
        <label>1</label>
        <note>catalytic</note>
    </ligand>
</feature>
<proteinExistence type="inferred from homology"/>